<dbReference type="PANTHER" id="PTHR11926">
    <property type="entry name" value="GLUCOSYL/GLUCURONOSYL TRANSFERASES"/>
    <property type="match status" value="1"/>
</dbReference>
<dbReference type="eggNOG" id="KOG1192">
    <property type="taxonomic scope" value="Eukaryota"/>
</dbReference>
<dbReference type="STRING" id="3641.A0A061F6A3"/>
<proteinExistence type="inferred from homology"/>
<dbReference type="GO" id="GO:0051555">
    <property type="term" value="P:flavonol biosynthetic process"/>
    <property type="evidence" value="ECO:0000318"/>
    <property type="project" value="GO_Central"/>
</dbReference>
<gene>
    <name evidence="6" type="ORF">TCM_025437</name>
</gene>
<dbReference type="InParanoid" id="A0A061F6A3"/>
<dbReference type="OMA" id="FMEVAPQ"/>
<accession>A0A061F6A3</accession>
<keyword evidence="2 4" id="KW-0328">Glycosyltransferase</keyword>
<evidence type="ECO:0000256" key="1">
    <source>
        <dbReference type="ARBA" id="ARBA00009995"/>
    </source>
</evidence>
<dbReference type="SUPFAM" id="SSF53756">
    <property type="entry name" value="UDP-Glycosyltransferase/glycogen phosphorylase"/>
    <property type="match status" value="1"/>
</dbReference>
<evidence type="ECO:0000256" key="4">
    <source>
        <dbReference type="RuleBase" id="RU003718"/>
    </source>
</evidence>
<dbReference type="Pfam" id="PF00201">
    <property type="entry name" value="UDPGT"/>
    <property type="match status" value="1"/>
</dbReference>
<dbReference type="PANTHER" id="PTHR11926:SF1560">
    <property type="entry name" value="UDP-GLYCOSYLTRANSFERASE 74E1-RELATED"/>
    <property type="match status" value="1"/>
</dbReference>
<dbReference type="AlphaFoldDB" id="A0A061F6A3"/>
<evidence type="ECO:0000256" key="3">
    <source>
        <dbReference type="ARBA" id="ARBA00022679"/>
    </source>
</evidence>
<sequence length="455" mass="49540">MLQQVTGSGPHVAVLVFPFGTHAAPLLTITRRLASAAPDTLFSFFSTAQSNAYLFSTSHHNTTLPNIKAYNVSDGAPEGYVFVGEPLEDVELFMTVAQENFRKGILEVAVAETERKLSCLVTDAFLWFGKDLAEENGVPWVPFFVSGACPLSSHVYTDTIRQNFGVGGMVGREDETLDFIPGMSNIRIRDLPEGILFGNLESIFSRMVHRMGQVLPEAVAVFINSFEELDPVVTSDMKSKLKKFLNVGPLTLSTPPAPAVPDSYGCLTWLDKQKPATVAYISFGSVATPPPNELVALAEALEASRVPFIWSLKDKSKVHLPNGFLDRPNGILVPWAPQIDVLAHGAVGVFISHGGYNSMQESMSSGVPMIVRPFFGDHGLNGRMVEHVWEIGVIVEGGIFTKKCVTSCLDLVLAQEKGKKMRENLKALKELAHRAVGPEGSSTKNFKALLDFVCS</sequence>
<dbReference type="Gramene" id="EOY10049">
    <property type="protein sequence ID" value="EOY10049"/>
    <property type="gene ID" value="TCM_025437"/>
</dbReference>
<dbReference type="PROSITE" id="PS00375">
    <property type="entry name" value="UDPGT"/>
    <property type="match status" value="1"/>
</dbReference>
<dbReference type="InterPro" id="IPR002213">
    <property type="entry name" value="UDP_glucos_trans"/>
</dbReference>
<dbReference type="FunFam" id="3.40.50.2000:FF:000091">
    <property type="entry name" value="Glycosyltransferase"/>
    <property type="match status" value="1"/>
</dbReference>
<keyword evidence="7" id="KW-1185">Reference proteome</keyword>
<dbReference type="EMBL" id="CM001883">
    <property type="protein sequence ID" value="EOY10049.1"/>
    <property type="molecule type" value="Genomic_DNA"/>
</dbReference>
<evidence type="ECO:0000256" key="5">
    <source>
        <dbReference type="RuleBase" id="RU362057"/>
    </source>
</evidence>
<reference evidence="6 7" key="1">
    <citation type="journal article" date="2013" name="Genome Biol.">
        <title>The genome sequence of the most widely cultivated cacao type and its use to identify candidate genes regulating pod color.</title>
        <authorList>
            <person name="Motamayor J.C."/>
            <person name="Mockaitis K."/>
            <person name="Schmutz J."/>
            <person name="Haiminen N."/>
            <person name="Iii D.L."/>
            <person name="Cornejo O."/>
            <person name="Findley S.D."/>
            <person name="Zheng P."/>
            <person name="Utro F."/>
            <person name="Royaert S."/>
            <person name="Saski C."/>
            <person name="Jenkins J."/>
            <person name="Podicheti R."/>
            <person name="Zhao M."/>
            <person name="Scheffler B.E."/>
            <person name="Stack J.C."/>
            <person name="Feltus F.A."/>
            <person name="Mustiga G.M."/>
            <person name="Amores F."/>
            <person name="Phillips W."/>
            <person name="Marelli J.P."/>
            <person name="May G.D."/>
            <person name="Shapiro H."/>
            <person name="Ma J."/>
            <person name="Bustamante C.D."/>
            <person name="Schnell R.J."/>
            <person name="Main D."/>
            <person name="Gilbert D."/>
            <person name="Parida L."/>
            <person name="Kuhn D.N."/>
        </authorList>
    </citation>
    <scope>NUCLEOTIDE SEQUENCE [LARGE SCALE GENOMIC DNA]</scope>
    <source>
        <strain evidence="7">cv. Matina 1-6</strain>
    </source>
</reference>
<dbReference type="FunCoup" id="A0A061F6A3">
    <property type="interactions" value="88"/>
</dbReference>
<evidence type="ECO:0000313" key="7">
    <source>
        <dbReference type="Proteomes" id="UP000026915"/>
    </source>
</evidence>
<name>A0A061F6A3_THECC</name>
<dbReference type="FunFam" id="3.40.50.2000:FF:000129">
    <property type="entry name" value="Glycosyltransferase"/>
    <property type="match status" value="1"/>
</dbReference>
<comment type="similarity">
    <text evidence="1 4">Belongs to the UDP-glycosyltransferase family.</text>
</comment>
<dbReference type="GO" id="GO:0080043">
    <property type="term" value="F:quercetin 3-O-glucosyltransferase activity"/>
    <property type="evidence" value="ECO:0000318"/>
    <property type="project" value="GO_Central"/>
</dbReference>
<dbReference type="Proteomes" id="UP000026915">
    <property type="component" value="Chromosome 5"/>
</dbReference>
<organism evidence="6 7">
    <name type="scientific">Theobroma cacao</name>
    <name type="common">Cacao</name>
    <name type="synonym">Cocoa</name>
    <dbReference type="NCBI Taxonomy" id="3641"/>
    <lineage>
        <taxon>Eukaryota</taxon>
        <taxon>Viridiplantae</taxon>
        <taxon>Streptophyta</taxon>
        <taxon>Embryophyta</taxon>
        <taxon>Tracheophyta</taxon>
        <taxon>Spermatophyta</taxon>
        <taxon>Magnoliopsida</taxon>
        <taxon>eudicotyledons</taxon>
        <taxon>Gunneridae</taxon>
        <taxon>Pentapetalae</taxon>
        <taxon>rosids</taxon>
        <taxon>malvids</taxon>
        <taxon>Malvales</taxon>
        <taxon>Malvaceae</taxon>
        <taxon>Byttnerioideae</taxon>
        <taxon>Theobroma</taxon>
    </lineage>
</organism>
<dbReference type="CDD" id="cd03784">
    <property type="entry name" value="GT1_Gtf-like"/>
    <property type="match status" value="1"/>
</dbReference>
<dbReference type="EC" id="2.4.1.-" evidence="5"/>
<dbReference type="InterPro" id="IPR035595">
    <property type="entry name" value="UDP_glycos_trans_CS"/>
</dbReference>
<evidence type="ECO:0000313" key="6">
    <source>
        <dbReference type="EMBL" id="EOY10049.1"/>
    </source>
</evidence>
<protein>
    <recommendedName>
        <fullName evidence="5">Glycosyltransferase</fullName>
        <ecNumber evidence="5">2.4.1.-</ecNumber>
    </recommendedName>
</protein>
<evidence type="ECO:0000256" key="2">
    <source>
        <dbReference type="ARBA" id="ARBA00022676"/>
    </source>
</evidence>
<dbReference type="Gene3D" id="3.40.50.2000">
    <property type="entry name" value="Glycogen Phosphorylase B"/>
    <property type="match status" value="2"/>
</dbReference>
<keyword evidence="3 4" id="KW-0808">Transferase</keyword>